<comment type="caution">
    <text evidence="2">The sequence shown here is derived from an EMBL/GenBank/DDBJ whole genome shotgun (WGS) entry which is preliminary data.</text>
</comment>
<dbReference type="InterPro" id="IPR036397">
    <property type="entry name" value="RNaseH_sf"/>
</dbReference>
<gene>
    <name evidence="2" type="ORF">ANN_24694</name>
</gene>
<proteinExistence type="predicted"/>
<evidence type="ECO:0000313" key="3">
    <source>
        <dbReference type="Proteomes" id="UP001148838"/>
    </source>
</evidence>
<keyword evidence="3" id="KW-1185">Reference proteome</keyword>
<dbReference type="InterPro" id="IPR038717">
    <property type="entry name" value="Tc1-like_DDE_dom"/>
</dbReference>
<feature type="domain" description="Tc1-like transposase DDE" evidence="1">
    <location>
        <begin position="221"/>
        <end position="352"/>
    </location>
</feature>
<dbReference type="Proteomes" id="UP001148838">
    <property type="component" value="Unassembled WGS sequence"/>
</dbReference>
<reference evidence="2 3" key="1">
    <citation type="journal article" date="2022" name="Allergy">
        <title>Genome assembly and annotation of Periplaneta americana reveal a comprehensive cockroach allergen profile.</title>
        <authorList>
            <person name="Wang L."/>
            <person name="Xiong Q."/>
            <person name="Saelim N."/>
            <person name="Wang L."/>
            <person name="Nong W."/>
            <person name="Wan A.T."/>
            <person name="Shi M."/>
            <person name="Liu X."/>
            <person name="Cao Q."/>
            <person name="Hui J.H.L."/>
            <person name="Sookrung N."/>
            <person name="Leung T.F."/>
            <person name="Tungtrongchitr A."/>
            <person name="Tsui S.K.W."/>
        </authorList>
    </citation>
    <scope>NUCLEOTIDE SEQUENCE [LARGE SCALE GENOMIC DNA]</scope>
    <source>
        <strain evidence="2">PWHHKU_190912</strain>
    </source>
</reference>
<dbReference type="Pfam" id="PF13358">
    <property type="entry name" value="DDE_3"/>
    <property type="match status" value="1"/>
</dbReference>
<dbReference type="Gene3D" id="3.30.420.10">
    <property type="entry name" value="Ribonuclease H-like superfamily/Ribonuclease H"/>
    <property type="match status" value="1"/>
</dbReference>
<sequence length="441" mass="50534">NYIINGKFKDELKHLNQVSCERKFWKNIKDDNSSVPDGPRRKAVAIFQMTIGHDCLAAHLQNFYPPIFLLCHESGCIMNKEHLTKCAKLIVTTVWRVLNGSKYHPYHINMHQQLEDFQSRAVFCNWLSGKNRQFHHSILWTDEVTFKKNGDVNIHNARYWSQVNPLWLREVDNQRKLGGQQLTFKKCLQIEELSGVCADENAANSLIMIPVGSRAGFLQVSALLYKAGTTTRNYHSQMNGLNFEKWVREKLLTNLPPQSVVALDNAPYHNVEENKAPSKYAVKTEMVSWLQHQGAVCDMTMRKEQLYEMVLLKKSKEKNFKIDQILKAYGHSVIRLPPYMCDLNVIELVWSEKIPTMTADDDESFSNSEGDFSDLEPCPAFISISLAQWTHAHSQDKNNPSVVAISQSTTAFLSGKFFAVEYSRWSVNDTESLDLISLKVL</sequence>
<dbReference type="PANTHER" id="PTHR33939">
    <property type="entry name" value="PROTEIN CBG22215"/>
    <property type="match status" value="1"/>
</dbReference>
<name>A0ABQ8RZB3_PERAM</name>
<protein>
    <recommendedName>
        <fullName evidence="1">Tc1-like transposase DDE domain-containing protein</fullName>
    </recommendedName>
</protein>
<evidence type="ECO:0000313" key="2">
    <source>
        <dbReference type="EMBL" id="KAJ4427079.1"/>
    </source>
</evidence>
<dbReference type="EMBL" id="JAJSOF020000038">
    <property type="protein sequence ID" value="KAJ4427079.1"/>
    <property type="molecule type" value="Genomic_DNA"/>
</dbReference>
<organism evidence="2 3">
    <name type="scientific">Periplaneta americana</name>
    <name type="common">American cockroach</name>
    <name type="synonym">Blatta americana</name>
    <dbReference type="NCBI Taxonomy" id="6978"/>
    <lineage>
        <taxon>Eukaryota</taxon>
        <taxon>Metazoa</taxon>
        <taxon>Ecdysozoa</taxon>
        <taxon>Arthropoda</taxon>
        <taxon>Hexapoda</taxon>
        <taxon>Insecta</taxon>
        <taxon>Pterygota</taxon>
        <taxon>Neoptera</taxon>
        <taxon>Polyneoptera</taxon>
        <taxon>Dictyoptera</taxon>
        <taxon>Blattodea</taxon>
        <taxon>Blattoidea</taxon>
        <taxon>Blattidae</taxon>
        <taxon>Blattinae</taxon>
        <taxon>Periplaneta</taxon>
    </lineage>
</organism>
<dbReference type="PANTHER" id="PTHR33939:SF1">
    <property type="entry name" value="DUF4371 DOMAIN-CONTAINING PROTEIN"/>
    <property type="match status" value="1"/>
</dbReference>
<evidence type="ECO:0000259" key="1">
    <source>
        <dbReference type="Pfam" id="PF13358"/>
    </source>
</evidence>
<feature type="non-terminal residue" evidence="2">
    <location>
        <position position="1"/>
    </location>
</feature>
<accession>A0ABQ8RZB3</accession>